<feature type="region of interest" description="Disordered" evidence="1">
    <location>
        <begin position="56"/>
        <end position="91"/>
    </location>
</feature>
<comment type="caution">
    <text evidence="2">The sequence shown here is derived from an EMBL/GenBank/DDBJ whole genome shotgun (WGS) entry which is preliminary data.</text>
</comment>
<dbReference type="Proteomes" id="UP000660554">
    <property type="component" value="Unassembled WGS sequence"/>
</dbReference>
<reference evidence="3" key="1">
    <citation type="submission" date="2020-09" db="EMBL/GenBank/DDBJ databases">
        <title>Whole genome shotgun sequence of Streptomyces cinnamonensis NBRC 15873.</title>
        <authorList>
            <person name="Komaki H."/>
            <person name="Tamura T."/>
        </authorList>
    </citation>
    <scope>NUCLEOTIDE SEQUENCE [LARGE SCALE GENOMIC DNA]</scope>
    <source>
        <strain evidence="3">NBRC 15873</strain>
    </source>
</reference>
<evidence type="ECO:0000313" key="2">
    <source>
        <dbReference type="EMBL" id="GHI11012.1"/>
    </source>
</evidence>
<dbReference type="EMBL" id="BNDV01000002">
    <property type="protein sequence ID" value="GHI11012.1"/>
    <property type="molecule type" value="Genomic_DNA"/>
</dbReference>
<evidence type="ECO:0000313" key="3">
    <source>
        <dbReference type="Proteomes" id="UP000660554"/>
    </source>
</evidence>
<organism evidence="2 3">
    <name type="scientific">Streptomyces virginiae</name>
    <name type="common">Streptomyces cinnamonensis</name>
    <dbReference type="NCBI Taxonomy" id="1961"/>
    <lineage>
        <taxon>Bacteria</taxon>
        <taxon>Bacillati</taxon>
        <taxon>Actinomycetota</taxon>
        <taxon>Actinomycetes</taxon>
        <taxon>Kitasatosporales</taxon>
        <taxon>Streptomycetaceae</taxon>
        <taxon>Streptomyces</taxon>
    </lineage>
</organism>
<accession>A0ABQ3NDZ5</accession>
<proteinExistence type="predicted"/>
<name>A0ABQ3NDZ5_STRVG</name>
<protein>
    <submittedName>
        <fullName evidence="2">Uncharacterized protein</fullName>
    </submittedName>
</protein>
<keyword evidence="3" id="KW-1185">Reference proteome</keyword>
<evidence type="ECO:0000256" key="1">
    <source>
        <dbReference type="SAM" id="MobiDB-lite"/>
    </source>
</evidence>
<gene>
    <name evidence="2" type="ORF">Scinn_04750</name>
</gene>
<sequence length="109" mass="11769">MIASSTTAEIESATAFHLHVERTSVRAFVLGESHTHRALRIITIRASASIEIRQHKGRMPRTVGVTQRPAGGRLRPPAGCRHPHGRTTLSLHAPDLGAETVKLPTGKPS</sequence>